<dbReference type="InterPro" id="IPR050488">
    <property type="entry name" value="Ig_Fc_receptor"/>
</dbReference>
<protein>
    <recommendedName>
        <fullName evidence="3">Ig-like domain-containing protein</fullName>
    </recommendedName>
</protein>
<sequence length="148" mass="16744">MQTVKPTVILQPNWPQIYIGEKVTLKCEIQGGRFRYGTKQWRKNNSVKPGRSQEYMITSATESDSGDYSCRAEGDRFSLSVWSDDVALVVCKLTLKTINQMEPSESQMEVCTAAEEKEEIQFSTLTPAQRSLFRKLVSLVISLSLKQA</sequence>
<keyword evidence="2" id="KW-1015">Disulfide bond</keyword>
<dbReference type="InterPro" id="IPR007110">
    <property type="entry name" value="Ig-like_dom"/>
</dbReference>
<keyword evidence="5" id="KW-1185">Reference proteome</keyword>
<dbReference type="Ensembl" id="ENSPLAT00000010342.1">
    <property type="protein sequence ID" value="ENSPLAP00000004026.1"/>
    <property type="gene ID" value="ENSPLAG00000005630.1"/>
</dbReference>
<evidence type="ECO:0000256" key="2">
    <source>
        <dbReference type="ARBA" id="ARBA00023157"/>
    </source>
</evidence>
<dbReference type="AlphaFoldDB" id="A0A3B3TUI1"/>
<evidence type="ECO:0000313" key="5">
    <source>
        <dbReference type="Proteomes" id="UP000261500"/>
    </source>
</evidence>
<dbReference type="GO" id="GO:0007166">
    <property type="term" value="P:cell surface receptor signaling pathway"/>
    <property type="evidence" value="ECO:0007669"/>
    <property type="project" value="TreeGrafter"/>
</dbReference>
<dbReference type="PANTHER" id="PTHR11481">
    <property type="entry name" value="IMMUNOGLOBULIN FC RECEPTOR"/>
    <property type="match status" value="1"/>
</dbReference>
<evidence type="ECO:0000313" key="4">
    <source>
        <dbReference type="Ensembl" id="ENSPLAP00000004026.1"/>
    </source>
</evidence>
<dbReference type="SUPFAM" id="SSF48726">
    <property type="entry name" value="Immunoglobulin"/>
    <property type="match status" value="1"/>
</dbReference>
<evidence type="ECO:0000256" key="1">
    <source>
        <dbReference type="ARBA" id="ARBA00022729"/>
    </source>
</evidence>
<dbReference type="Proteomes" id="UP000261500">
    <property type="component" value="Unplaced"/>
</dbReference>
<dbReference type="PANTHER" id="PTHR11481:SF64">
    <property type="entry name" value="FC RECEPTOR-LIKE PROTEIN 4"/>
    <property type="match status" value="1"/>
</dbReference>
<accession>A0A3B3TUI1</accession>
<dbReference type="InterPro" id="IPR003599">
    <property type="entry name" value="Ig_sub"/>
</dbReference>
<reference evidence="4" key="1">
    <citation type="submission" date="2025-08" db="UniProtKB">
        <authorList>
            <consortium name="Ensembl"/>
        </authorList>
    </citation>
    <scope>IDENTIFICATION</scope>
</reference>
<dbReference type="GO" id="GO:0009897">
    <property type="term" value="C:external side of plasma membrane"/>
    <property type="evidence" value="ECO:0007669"/>
    <property type="project" value="TreeGrafter"/>
</dbReference>
<dbReference type="GO" id="GO:0004888">
    <property type="term" value="F:transmembrane signaling receptor activity"/>
    <property type="evidence" value="ECO:0007669"/>
    <property type="project" value="TreeGrafter"/>
</dbReference>
<dbReference type="GO" id="GO:0006955">
    <property type="term" value="P:immune response"/>
    <property type="evidence" value="ECO:0007669"/>
    <property type="project" value="TreeGrafter"/>
</dbReference>
<reference evidence="4" key="2">
    <citation type="submission" date="2025-09" db="UniProtKB">
        <authorList>
            <consortium name="Ensembl"/>
        </authorList>
    </citation>
    <scope>IDENTIFICATION</scope>
</reference>
<feature type="domain" description="Ig-like" evidence="3">
    <location>
        <begin position="6"/>
        <end position="80"/>
    </location>
</feature>
<dbReference type="Gene3D" id="2.60.40.10">
    <property type="entry name" value="Immunoglobulins"/>
    <property type="match status" value="1"/>
</dbReference>
<dbReference type="GeneTree" id="ENSGT01050000247887"/>
<dbReference type="InterPro" id="IPR013783">
    <property type="entry name" value="Ig-like_fold"/>
</dbReference>
<organism evidence="4 5">
    <name type="scientific">Poecilia latipinna</name>
    <name type="common">sailfin molly</name>
    <dbReference type="NCBI Taxonomy" id="48699"/>
    <lineage>
        <taxon>Eukaryota</taxon>
        <taxon>Metazoa</taxon>
        <taxon>Chordata</taxon>
        <taxon>Craniata</taxon>
        <taxon>Vertebrata</taxon>
        <taxon>Euteleostomi</taxon>
        <taxon>Actinopterygii</taxon>
        <taxon>Neopterygii</taxon>
        <taxon>Teleostei</taxon>
        <taxon>Neoteleostei</taxon>
        <taxon>Acanthomorphata</taxon>
        <taxon>Ovalentaria</taxon>
        <taxon>Atherinomorphae</taxon>
        <taxon>Cyprinodontiformes</taxon>
        <taxon>Poeciliidae</taxon>
        <taxon>Poeciliinae</taxon>
        <taxon>Poecilia</taxon>
    </lineage>
</organism>
<keyword evidence="1" id="KW-0732">Signal</keyword>
<dbReference type="Pfam" id="PF13927">
    <property type="entry name" value="Ig_3"/>
    <property type="match status" value="1"/>
</dbReference>
<dbReference type="SMART" id="SM00409">
    <property type="entry name" value="IG"/>
    <property type="match status" value="1"/>
</dbReference>
<name>A0A3B3TUI1_9TELE</name>
<dbReference type="PROSITE" id="PS50835">
    <property type="entry name" value="IG_LIKE"/>
    <property type="match status" value="1"/>
</dbReference>
<evidence type="ECO:0000259" key="3">
    <source>
        <dbReference type="PROSITE" id="PS50835"/>
    </source>
</evidence>
<proteinExistence type="predicted"/>
<dbReference type="InterPro" id="IPR036179">
    <property type="entry name" value="Ig-like_dom_sf"/>
</dbReference>